<feature type="transmembrane region" description="Helical" evidence="3">
    <location>
        <begin position="447"/>
        <end position="470"/>
    </location>
</feature>
<keyword evidence="3" id="KW-0812">Transmembrane</keyword>
<comment type="caution">
    <text evidence="5">The sequence shown here is derived from an EMBL/GenBank/DDBJ whole genome shotgun (WGS) entry which is preliminary data.</text>
</comment>
<keyword evidence="6" id="KW-1185">Reference proteome</keyword>
<name>A0A150H460_GONPE</name>
<accession>A0A150H460</accession>
<feature type="region of interest" description="Disordered" evidence="2">
    <location>
        <begin position="1"/>
        <end position="23"/>
    </location>
</feature>
<evidence type="ECO:0000256" key="2">
    <source>
        <dbReference type="SAM" id="MobiDB-lite"/>
    </source>
</evidence>
<keyword evidence="3" id="KW-1133">Transmembrane helix</keyword>
<keyword evidence="1" id="KW-0343">GTPase activation</keyword>
<dbReference type="PANTHER" id="PTHR20913">
    <property type="entry name" value="TBC1 DOMAIN FAMILY MEMBER 20/GTPASE"/>
    <property type="match status" value="1"/>
</dbReference>
<dbReference type="PANTHER" id="PTHR20913:SF7">
    <property type="entry name" value="RE60063P"/>
    <property type="match status" value="1"/>
</dbReference>
<evidence type="ECO:0000259" key="4">
    <source>
        <dbReference type="PROSITE" id="PS50086"/>
    </source>
</evidence>
<dbReference type="Pfam" id="PF00566">
    <property type="entry name" value="RabGAP-TBC"/>
    <property type="match status" value="1"/>
</dbReference>
<evidence type="ECO:0000256" key="1">
    <source>
        <dbReference type="ARBA" id="ARBA00022468"/>
    </source>
</evidence>
<proteinExistence type="predicted"/>
<dbReference type="InterPro" id="IPR000195">
    <property type="entry name" value="Rab-GAP-TBC_dom"/>
</dbReference>
<dbReference type="PROSITE" id="PS50086">
    <property type="entry name" value="TBC_RABGAP"/>
    <property type="match status" value="1"/>
</dbReference>
<dbReference type="GO" id="GO:0006888">
    <property type="term" value="P:endoplasmic reticulum to Golgi vesicle-mediated transport"/>
    <property type="evidence" value="ECO:0007669"/>
    <property type="project" value="TreeGrafter"/>
</dbReference>
<dbReference type="STRING" id="33097.A0A150H460"/>
<dbReference type="InterPro" id="IPR045913">
    <property type="entry name" value="TBC20/Gyp8-like"/>
</dbReference>
<evidence type="ECO:0000313" key="5">
    <source>
        <dbReference type="EMBL" id="KXZ56929.1"/>
    </source>
</evidence>
<dbReference type="InterPro" id="IPR035969">
    <property type="entry name" value="Rab-GAP_TBC_sf"/>
</dbReference>
<evidence type="ECO:0000313" key="6">
    <source>
        <dbReference type="Proteomes" id="UP000075714"/>
    </source>
</evidence>
<feature type="region of interest" description="Disordered" evidence="2">
    <location>
        <begin position="338"/>
        <end position="379"/>
    </location>
</feature>
<gene>
    <name evidence="5" type="ORF">GPECTOR_1g838</name>
</gene>
<dbReference type="OrthoDB" id="206700at2759"/>
<feature type="domain" description="Rab-GAP TBC" evidence="4">
    <location>
        <begin position="73"/>
        <end position="236"/>
    </location>
</feature>
<sequence>MHGMHLNGQMSKPATTDGDGLDSLLEGLTGSDMQTAKLIVKALRSSEVSVLRGGMHQGGGGGDGGDVEQAADGPWDARRYLRWSEQAHRDSAVVEVDVARSLWAFTRGQSDEQREARRRQLKRLLNAVVASHAAHGSSPDGAAVPDGGELLTFALLRRLVTSHLRDATRPSLEPVVQLLGLIPHLLAAADPPLARHLAGAGLQPFFALSWFITWWAHELDDLPPASRLFDFFLASHPLMPLYLGVVAMRSQRAALLTCEDMPELHSALTNLKLVSPGNAAAAAATSAAARPLRRFASSGGGASAWGRSDGGFAAGMSLEQLLREAQDLWRAKPPHTVVPLRPARGPTPRVHASPTQQQLRRRRTAESAASAGHRAHGRAEDALQAPTLSVCVAHAAQLEAATGLWLVPLEPPLEWPGAMCADEGRTGLARLLSRASSALTNGRSRSALLSGALLAGVYVAAAVAIGYATLSRGADGSSVQQ</sequence>
<dbReference type="Gene3D" id="1.10.8.1310">
    <property type="match status" value="1"/>
</dbReference>
<protein>
    <recommendedName>
        <fullName evidence="4">Rab-GAP TBC domain-containing protein</fullName>
    </recommendedName>
</protein>
<keyword evidence="3" id="KW-0472">Membrane</keyword>
<dbReference type="EMBL" id="LSYV01000002">
    <property type="protein sequence ID" value="KXZ56929.1"/>
    <property type="molecule type" value="Genomic_DNA"/>
</dbReference>
<dbReference type="GO" id="GO:0005789">
    <property type="term" value="C:endoplasmic reticulum membrane"/>
    <property type="evidence" value="ECO:0007669"/>
    <property type="project" value="TreeGrafter"/>
</dbReference>
<evidence type="ECO:0000256" key="3">
    <source>
        <dbReference type="SAM" id="Phobius"/>
    </source>
</evidence>
<dbReference type="Gene3D" id="1.10.472.80">
    <property type="entry name" value="Ypt/Rab-GAP domain of gyp1p, domain 3"/>
    <property type="match status" value="1"/>
</dbReference>
<dbReference type="GO" id="GO:0005096">
    <property type="term" value="F:GTPase activator activity"/>
    <property type="evidence" value="ECO:0007669"/>
    <property type="project" value="UniProtKB-KW"/>
</dbReference>
<dbReference type="SUPFAM" id="SSF47923">
    <property type="entry name" value="Ypt/Rab-GAP domain of gyp1p"/>
    <property type="match status" value="1"/>
</dbReference>
<dbReference type="AlphaFoldDB" id="A0A150H460"/>
<dbReference type="Proteomes" id="UP000075714">
    <property type="component" value="Unassembled WGS sequence"/>
</dbReference>
<reference evidence="6" key="1">
    <citation type="journal article" date="2016" name="Nat. Commun.">
        <title>The Gonium pectorale genome demonstrates co-option of cell cycle regulation during the evolution of multicellularity.</title>
        <authorList>
            <person name="Hanschen E.R."/>
            <person name="Marriage T.N."/>
            <person name="Ferris P.J."/>
            <person name="Hamaji T."/>
            <person name="Toyoda A."/>
            <person name="Fujiyama A."/>
            <person name="Neme R."/>
            <person name="Noguchi H."/>
            <person name="Minakuchi Y."/>
            <person name="Suzuki M."/>
            <person name="Kawai-Toyooka H."/>
            <person name="Smith D.R."/>
            <person name="Sparks H."/>
            <person name="Anderson J."/>
            <person name="Bakaric R."/>
            <person name="Luria V."/>
            <person name="Karger A."/>
            <person name="Kirschner M.W."/>
            <person name="Durand P.M."/>
            <person name="Michod R.E."/>
            <person name="Nozaki H."/>
            <person name="Olson B.J."/>
        </authorList>
    </citation>
    <scope>NUCLEOTIDE SEQUENCE [LARGE SCALE GENOMIC DNA]</scope>
    <source>
        <strain evidence="6">NIES-2863</strain>
    </source>
</reference>
<organism evidence="5 6">
    <name type="scientific">Gonium pectorale</name>
    <name type="common">Green alga</name>
    <dbReference type="NCBI Taxonomy" id="33097"/>
    <lineage>
        <taxon>Eukaryota</taxon>
        <taxon>Viridiplantae</taxon>
        <taxon>Chlorophyta</taxon>
        <taxon>core chlorophytes</taxon>
        <taxon>Chlorophyceae</taxon>
        <taxon>CS clade</taxon>
        <taxon>Chlamydomonadales</taxon>
        <taxon>Volvocaceae</taxon>
        <taxon>Gonium</taxon>
    </lineage>
</organism>